<dbReference type="InterPro" id="IPR012318">
    <property type="entry name" value="HTH_CRP"/>
</dbReference>
<evidence type="ECO:0000259" key="4">
    <source>
        <dbReference type="PROSITE" id="PS50042"/>
    </source>
</evidence>
<evidence type="ECO:0000256" key="3">
    <source>
        <dbReference type="ARBA" id="ARBA00023163"/>
    </source>
</evidence>
<keyword evidence="2" id="KW-0238">DNA-binding</keyword>
<evidence type="ECO:0000256" key="2">
    <source>
        <dbReference type="ARBA" id="ARBA00023125"/>
    </source>
</evidence>
<dbReference type="eggNOG" id="COG0664">
    <property type="taxonomic scope" value="Bacteria"/>
</dbReference>
<sequence>MAPQSTPPSDRGLSPQTAAARHRRRQLLARTSGYEEAAEHAVAHMPAWAREHLPALRTSRLLSGLTDAQIATALPCLGAQPRHVTQGEYLLIAGDVVTRIYVILEGGVNIVQEDWWGNRNIIADEGPGDSFAEAYAFTPQQVGISVIATQPTLIVSLEANAVISTCRATCPFHAHLMENLVRALCERNLRLNDKLSYLSQRTTREKLLTYLVAQSRRAGSTSFSIPFDRQQLADFLSVNRSALSTELGKMRDEGLLEFRRNTFTLHLPTSGAH</sequence>
<keyword evidence="3" id="KW-0804">Transcription</keyword>
<comment type="caution">
    <text evidence="6">The sequence shown here is derived from an EMBL/GenBank/DDBJ whole genome shotgun (WGS) entry which is preliminary data.</text>
</comment>
<dbReference type="InterPro" id="IPR000595">
    <property type="entry name" value="cNMP-bd_dom"/>
</dbReference>
<reference evidence="6 7" key="1">
    <citation type="submission" date="2013-08" db="EMBL/GenBank/DDBJ databases">
        <authorList>
            <person name="Durkin A.S."/>
            <person name="Haft D.R."/>
            <person name="McCorrison J."/>
            <person name="Torralba M."/>
            <person name="Gillis M."/>
            <person name="Haft D.H."/>
            <person name="Methe B."/>
            <person name="Sutton G."/>
            <person name="Nelson K.E."/>
        </authorList>
    </citation>
    <scope>NUCLEOTIDE SEQUENCE [LARGE SCALE GENOMIC DNA]</scope>
    <source>
        <strain evidence="6 7">F0195</strain>
    </source>
</reference>
<dbReference type="AlphaFoldDB" id="U2TP72"/>
<dbReference type="Gene3D" id="2.60.120.10">
    <property type="entry name" value="Jelly Rolls"/>
    <property type="match status" value="1"/>
</dbReference>
<dbReference type="SUPFAM" id="SSF46785">
    <property type="entry name" value="Winged helix' DNA-binding domain"/>
    <property type="match status" value="1"/>
</dbReference>
<keyword evidence="7" id="KW-1185">Reference proteome</keyword>
<dbReference type="InterPro" id="IPR036390">
    <property type="entry name" value="WH_DNA-bd_sf"/>
</dbReference>
<dbReference type="SMART" id="SM00100">
    <property type="entry name" value="cNMP"/>
    <property type="match status" value="1"/>
</dbReference>
<dbReference type="InterPro" id="IPR014710">
    <property type="entry name" value="RmlC-like_jellyroll"/>
</dbReference>
<dbReference type="Pfam" id="PF00027">
    <property type="entry name" value="cNMP_binding"/>
    <property type="match status" value="1"/>
</dbReference>
<dbReference type="InterPro" id="IPR050397">
    <property type="entry name" value="Env_Response_Regulators"/>
</dbReference>
<dbReference type="GO" id="GO:0003677">
    <property type="term" value="F:DNA binding"/>
    <property type="evidence" value="ECO:0007669"/>
    <property type="project" value="UniProtKB-KW"/>
</dbReference>
<dbReference type="GO" id="GO:0003700">
    <property type="term" value="F:DNA-binding transcription factor activity"/>
    <property type="evidence" value="ECO:0007669"/>
    <property type="project" value="TreeGrafter"/>
</dbReference>
<dbReference type="RefSeq" id="WP_021726104.1">
    <property type="nucleotide sequence ID" value="NZ_AWEZ01000045.1"/>
</dbReference>
<dbReference type="SUPFAM" id="SSF51206">
    <property type="entry name" value="cAMP-binding domain-like"/>
    <property type="match status" value="1"/>
</dbReference>
<name>U2TP72_9ACTN</name>
<dbReference type="Pfam" id="PF13545">
    <property type="entry name" value="HTH_Crp_2"/>
    <property type="match status" value="1"/>
</dbReference>
<dbReference type="CDD" id="cd00038">
    <property type="entry name" value="CAP_ED"/>
    <property type="match status" value="1"/>
</dbReference>
<dbReference type="GO" id="GO:0005829">
    <property type="term" value="C:cytosol"/>
    <property type="evidence" value="ECO:0007669"/>
    <property type="project" value="TreeGrafter"/>
</dbReference>
<feature type="domain" description="HTH crp-type" evidence="5">
    <location>
        <begin position="201"/>
        <end position="269"/>
    </location>
</feature>
<dbReference type="PANTHER" id="PTHR24567">
    <property type="entry name" value="CRP FAMILY TRANSCRIPTIONAL REGULATORY PROTEIN"/>
    <property type="match status" value="1"/>
</dbReference>
<dbReference type="PATRIC" id="fig|1125712.3.peg.1155"/>
<feature type="domain" description="Cyclic nucleotide-binding" evidence="4">
    <location>
        <begin position="61"/>
        <end position="158"/>
    </location>
</feature>
<evidence type="ECO:0000313" key="6">
    <source>
        <dbReference type="EMBL" id="ERL08235.1"/>
    </source>
</evidence>
<organism evidence="6 7">
    <name type="scientific">Olsenella profusa F0195</name>
    <dbReference type="NCBI Taxonomy" id="1125712"/>
    <lineage>
        <taxon>Bacteria</taxon>
        <taxon>Bacillati</taxon>
        <taxon>Actinomycetota</taxon>
        <taxon>Coriobacteriia</taxon>
        <taxon>Coriobacteriales</taxon>
        <taxon>Atopobiaceae</taxon>
        <taxon>Olsenella</taxon>
    </lineage>
</organism>
<evidence type="ECO:0000256" key="1">
    <source>
        <dbReference type="ARBA" id="ARBA00023015"/>
    </source>
</evidence>
<dbReference type="PANTHER" id="PTHR24567:SF58">
    <property type="entry name" value="CYCLIC AMP-BINDING REGULATORY PROTEIN"/>
    <property type="match status" value="1"/>
</dbReference>
<accession>U2TP72</accession>
<dbReference type="STRING" id="1125712.HMPREF1316_0018"/>
<protein>
    <submittedName>
        <fullName evidence="6">Cyclic nucleotide-binding domain protein</fullName>
    </submittedName>
</protein>
<dbReference type="PROSITE" id="PS50042">
    <property type="entry name" value="CNMP_BINDING_3"/>
    <property type="match status" value="1"/>
</dbReference>
<gene>
    <name evidence="6" type="ORF">HMPREF1316_0018</name>
</gene>
<dbReference type="PROSITE" id="PS51063">
    <property type="entry name" value="HTH_CRP_2"/>
    <property type="match status" value="1"/>
</dbReference>
<dbReference type="EMBL" id="AWEZ01000045">
    <property type="protein sequence ID" value="ERL08235.1"/>
    <property type="molecule type" value="Genomic_DNA"/>
</dbReference>
<evidence type="ECO:0000259" key="5">
    <source>
        <dbReference type="PROSITE" id="PS51063"/>
    </source>
</evidence>
<evidence type="ECO:0000313" key="7">
    <source>
        <dbReference type="Proteomes" id="UP000016638"/>
    </source>
</evidence>
<keyword evidence="1" id="KW-0805">Transcription regulation</keyword>
<proteinExistence type="predicted"/>
<dbReference type="Proteomes" id="UP000016638">
    <property type="component" value="Unassembled WGS sequence"/>
</dbReference>
<dbReference type="InterPro" id="IPR018490">
    <property type="entry name" value="cNMP-bd_dom_sf"/>
</dbReference>